<keyword evidence="5" id="KW-0808">Transferase</keyword>
<reference evidence="21" key="1">
    <citation type="submission" date="2025-08" db="UniProtKB">
        <authorList>
            <consortium name="Ensembl"/>
        </authorList>
    </citation>
    <scope>IDENTIFICATION</scope>
</reference>
<keyword evidence="6" id="KW-0548">Nucleotidyltransferase</keyword>
<evidence type="ECO:0000256" key="7">
    <source>
        <dbReference type="ARBA" id="ARBA00022722"/>
    </source>
</evidence>
<keyword evidence="15" id="KW-0239">DNA-directed DNA polymerase</keyword>
<dbReference type="GeneTree" id="ENSGT01060000248608"/>
<dbReference type="Pfam" id="PF24626">
    <property type="entry name" value="SH3_Tf2-1"/>
    <property type="match status" value="1"/>
</dbReference>
<dbReference type="SUPFAM" id="SSF53098">
    <property type="entry name" value="Ribonuclease H-like"/>
    <property type="match status" value="1"/>
</dbReference>
<keyword evidence="22" id="KW-1185">Reference proteome</keyword>
<comment type="similarity">
    <text evidence="1">Belongs to the beta type-B retroviral polymerase family. HERV class-II K(HML-2) pol subfamily.</text>
</comment>
<dbReference type="InterPro" id="IPR041588">
    <property type="entry name" value="Integrase_H2C2"/>
</dbReference>
<keyword evidence="11" id="KW-0378">Hydrolase</keyword>
<dbReference type="STRING" id="37003.ENSKMAP00000023127"/>
<dbReference type="CDD" id="cd09274">
    <property type="entry name" value="RNase_HI_RT_Ty3"/>
    <property type="match status" value="1"/>
</dbReference>
<dbReference type="InterPro" id="IPR021109">
    <property type="entry name" value="Peptidase_aspartic_dom_sf"/>
</dbReference>
<accession>A0A3Q3GHN4</accession>
<evidence type="ECO:0000256" key="13">
    <source>
        <dbReference type="ARBA" id="ARBA00022908"/>
    </source>
</evidence>
<dbReference type="GO" id="GO:0004190">
    <property type="term" value="F:aspartic-type endopeptidase activity"/>
    <property type="evidence" value="ECO:0007669"/>
    <property type="project" value="UniProtKB-KW"/>
</dbReference>
<evidence type="ECO:0000256" key="3">
    <source>
        <dbReference type="ARBA" id="ARBA00012493"/>
    </source>
</evidence>
<evidence type="ECO:0000256" key="18">
    <source>
        <dbReference type="ARBA" id="ARBA00039658"/>
    </source>
</evidence>
<evidence type="ECO:0000256" key="14">
    <source>
        <dbReference type="ARBA" id="ARBA00022918"/>
    </source>
</evidence>
<dbReference type="InterPro" id="IPR043502">
    <property type="entry name" value="DNA/RNA_pol_sf"/>
</dbReference>
<dbReference type="Gene3D" id="2.40.70.10">
    <property type="entry name" value="Acid Proteases"/>
    <property type="match status" value="1"/>
</dbReference>
<proteinExistence type="inferred from homology"/>
<evidence type="ECO:0000256" key="9">
    <source>
        <dbReference type="ARBA" id="ARBA00022750"/>
    </source>
</evidence>
<dbReference type="PROSITE" id="PS50878">
    <property type="entry name" value="RT_POL"/>
    <property type="match status" value="1"/>
</dbReference>
<keyword evidence="13" id="KW-0229">DNA integration</keyword>
<dbReference type="GO" id="GO:0006508">
    <property type="term" value="P:proteolysis"/>
    <property type="evidence" value="ECO:0007669"/>
    <property type="project" value="UniProtKB-KW"/>
</dbReference>
<evidence type="ECO:0000256" key="2">
    <source>
        <dbReference type="ARBA" id="ARBA00012180"/>
    </source>
</evidence>
<dbReference type="Pfam" id="PF00665">
    <property type="entry name" value="rve"/>
    <property type="match status" value="1"/>
</dbReference>
<dbReference type="CDD" id="cd00303">
    <property type="entry name" value="retropepsin_like"/>
    <property type="match status" value="1"/>
</dbReference>
<dbReference type="Pfam" id="PF17917">
    <property type="entry name" value="RT_RNaseH"/>
    <property type="match status" value="1"/>
</dbReference>
<feature type="domain" description="Integrase catalytic" evidence="20">
    <location>
        <begin position="756"/>
        <end position="915"/>
    </location>
</feature>
<dbReference type="Gene3D" id="3.10.10.10">
    <property type="entry name" value="HIV Type 1 Reverse Transcriptase, subunit A, domain 1"/>
    <property type="match status" value="1"/>
</dbReference>
<dbReference type="Gene3D" id="3.30.420.10">
    <property type="entry name" value="Ribonuclease H-like superfamily/Ribonuclease H"/>
    <property type="match status" value="1"/>
</dbReference>
<dbReference type="SUPFAM" id="SSF56672">
    <property type="entry name" value="DNA/RNA polymerases"/>
    <property type="match status" value="1"/>
</dbReference>
<organism evidence="21 22">
    <name type="scientific">Kryptolebias marmoratus</name>
    <name type="common">Mangrove killifish</name>
    <name type="synonym">Rivulus marmoratus</name>
    <dbReference type="NCBI Taxonomy" id="37003"/>
    <lineage>
        <taxon>Eukaryota</taxon>
        <taxon>Metazoa</taxon>
        <taxon>Chordata</taxon>
        <taxon>Craniata</taxon>
        <taxon>Vertebrata</taxon>
        <taxon>Euteleostomi</taxon>
        <taxon>Actinopterygii</taxon>
        <taxon>Neopterygii</taxon>
        <taxon>Teleostei</taxon>
        <taxon>Neoteleostei</taxon>
        <taxon>Acanthomorphata</taxon>
        <taxon>Ovalentaria</taxon>
        <taxon>Atherinomorphae</taxon>
        <taxon>Cyprinodontiformes</taxon>
        <taxon>Rivulidae</taxon>
        <taxon>Kryptolebias</taxon>
    </lineage>
</organism>
<dbReference type="Pfam" id="PF00078">
    <property type="entry name" value="RVT_1"/>
    <property type="match status" value="1"/>
</dbReference>
<dbReference type="InterPro" id="IPR036397">
    <property type="entry name" value="RNaseH_sf"/>
</dbReference>
<dbReference type="GO" id="GO:0004523">
    <property type="term" value="F:RNA-DNA hybrid ribonuclease activity"/>
    <property type="evidence" value="ECO:0007669"/>
    <property type="project" value="UniProtKB-EC"/>
</dbReference>
<evidence type="ECO:0000256" key="17">
    <source>
        <dbReference type="ARBA" id="ARBA00023172"/>
    </source>
</evidence>
<dbReference type="InterPro" id="IPR043128">
    <property type="entry name" value="Rev_trsase/Diguanyl_cyclase"/>
</dbReference>
<dbReference type="EC" id="2.7.7.49" evidence="3"/>
<dbReference type="FunFam" id="1.10.340.70:FF:000001">
    <property type="entry name" value="Retrovirus-related Pol polyprotein from transposon gypsy-like Protein"/>
    <property type="match status" value="1"/>
</dbReference>
<keyword evidence="10" id="KW-0255">Endonuclease</keyword>
<evidence type="ECO:0000259" key="20">
    <source>
        <dbReference type="PROSITE" id="PS50994"/>
    </source>
</evidence>
<keyword evidence="16" id="KW-0238">DNA-binding</keyword>
<dbReference type="InterPro" id="IPR056924">
    <property type="entry name" value="SH3_Tf2-1"/>
</dbReference>
<dbReference type="GO" id="GO:0006310">
    <property type="term" value="P:DNA recombination"/>
    <property type="evidence" value="ECO:0007669"/>
    <property type="project" value="UniProtKB-KW"/>
</dbReference>
<dbReference type="CDD" id="cd01647">
    <property type="entry name" value="RT_LTR"/>
    <property type="match status" value="1"/>
</dbReference>
<dbReference type="InterPro" id="IPR050951">
    <property type="entry name" value="Retrovirus_Pol_polyprotein"/>
</dbReference>
<evidence type="ECO:0000256" key="15">
    <source>
        <dbReference type="ARBA" id="ARBA00022932"/>
    </source>
</evidence>
<dbReference type="Gene3D" id="3.30.70.270">
    <property type="match status" value="2"/>
</dbReference>
<dbReference type="InterPro" id="IPR012337">
    <property type="entry name" value="RNaseH-like_sf"/>
</dbReference>
<dbReference type="PANTHER" id="PTHR37984">
    <property type="entry name" value="PROTEIN CBG26694"/>
    <property type="match status" value="1"/>
</dbReference>
<dbReference type="Gene3D" id="3.10.20.370">
    <property type="match status" value="1"/>
</dbReference>
<keyword evidence="4" id="KW-0645">Protease</keyword>
<dbReference type="Ensembl" id="ENSKMAT00000023422.1">
    <property type="protein sequence ID" value="ENSKMAP00000023127.1"/>
    <property type="gene ID" value="ENSKMAG00000017146.1"/>
</dbReference>
<dbReference type="Proteomes" id="UP000264800">
    <property type="component" value="Unplaced"/>
</dbReference>
<evidence type="ECO:0000256" key="6">
    <source>
        <dbReference type="ARBA" id="ARBA00022695"/>
    </source>
</evidence>
<dbReference type="InterPro" id="IPR041373">
    <property type="entry name" value="RT_RNaseH"/>
</dbReference>
<sequence length="1035" mass="116967">MPSPFKLPGPPVEVRELADHLQRKDYPRLSLPATLICKNQSFSLSALVDSGCEQNLIDSMLVQQMSIETEPLSIPLRVTAIDGNTLPQITHQTRPLHLIISGNHSELTSFFVFPMANSPIILGFKWLQEHNPHINWADRLVESWSTSCHLSCLHSAVPPGPPSAEPQEADPPDLSIIPPDYHDLAPVFSKSKALSLPPHRPYDCAIDLLPGAPLPTSRLYNISRPERETMEKYIKESLAAGIIRPSSSPLGAGFFFVGKKDGSLRPCIDYRGLNNITVKNKYPLPLLSSAFEPVHGATVFSKLDLRNAYHLLRIRKGDEWKTAFKTPIGHFEYLVMPFGLSNAPAFFQALVNDVLRDFLNVFVFVYLDDILIYSKTLEEHKHHVRQVLQRLLENKLYVKAEKCEFHQSSVSFLGFILGGGRVRPTEEKIRAVLEWPTPQTRKQLQRFLGFANFYRRFIRNYSQTALPLTALTSTKIPFSWTPEAEAAFTQLKNLFANAPILIQPDPSKQFIVEVDASDTGVGAVLSQISSQDNKTHPCAFFSRRLSPPERNYDVGDRELLAIKLALEEWRHWLEGAEHPVLVWTDHKNLSYLQSAKRLNPRQSRWSLFFSRFNLSISYRPGSRNIKPDALSRLHSPGDSEKIPATILPSSCTVAAVTWEIEDIIRQAQLYEPTPDSCPPNKIYVPTSVRARFLQWVHASKFSGHPGISRTIALVNGKFWWSSIHKDVKEYVLACTICSRNKASHQPPSGLLQPLPIPKRPWSHISIDFVTGLPPSKGMTTILTIIDRFSKACHFVPLRKLPTAFQTAQLLIKHVFRLHGIPLEILSDRGPQFISQVWKNFCTALHAKVSLTSGFHPQTNGQTERRNQDLETTLRCFTSSNPSDWSQYLPWVEYAHNSLISAATGLSPFEASLGYQPPLLSSEEEDISVTSVRHHIRRCQNIWRATIHNLNRTAEQNKRQADRKRVPAPTYTPGQKVWLSSRDIPLKAMSKKLSPRFIGPFEVEAIINPSAIRLRLPASLRVHPTFHVSQIKPVQT</sequence>
<dbReference type="FunFam" id="3.10.20.370:FF:000003">
    <property type="entry name" value="Transposon Tf2-6 polyprotein"/>
    <property type="match status" value="1"/>
</dbReference>
<dbReference type="GO" id="GO:0046872">
    <property type="term" value="F:metal ion binding"/>
    <property type="evidence" value="ECO:0007669"/>
    <property type="project" value="UniProtKB-KW"/>
</dbReference>
<dbReference type="PROSITE" id="PS50994">
    <property type="entry name" value="INTEGRASE"/>
    <property type="match status" value="1"/>
</dbReference>
<keyword evidence="12" id="KW-0460">Magnesium</keyword>
<evidence type="ECO:0000256" key="16">
    <source>
        <dbReference type="ARBA" id="ARBA00023125"/>
    </source>
</evidence>
<dbReference type="OMA" id="PIGHFEY"/>
<evidence type="ECO:0000256" key="11">
    <source>
        <dbReference type="ARBA" id="ARBA00022801"/>
    </source>
</evidence>
<evidence type="ECO:0000256" key="5">
    <source>
        <dbReference type="ARBA" id="ARBA00022679"/>
    </source>
</evidence>
<evidence type="ECO:0000256" key="8">
    <source>
        <dbReference type="ARBA" id="ARBA00022723"/>
    </source>
</evidence>
<evidence type="ECO:0000259" key="19">
    <source>
        <dbReference type="PROSITE" id="PS50878"/>
    </source>
</evidence>
<dbReference type="InterPro" id="IPR000477">
    <property type="entry name" value="RT_dom"/>
</dbReference>
<keyword evidence="8" id="KW-0479">Metal-binding</keyword>
<keyword evidence="9" id="KW-0064">Aspartyl protease</keyword>
<evidence type="ECO:0000256" key="1">
    <source>
        <dbReference type="ARBA" id="ARBA00010879"/>
    </source>
</evidence>
<feature type="domain" description="Reverse transcriptase" evidence="19">
    <location>
        <begin position="238"/>
        <end position="417"/>
    </location>
</feature>
<protein>
    <recommendedName>
        <fullName evidence="18">Gypsy retrotransposon integrase-like protein 1</fullName>
        <ecNumber evidence="3">2.7.7.49</ecNumber>
        <ecNumber evidence="2">3.1.26.4</ecNumber>
    </recommendedName>
</protein>
<dbReference type="InterPro" id="IPR001584">
    <property type="entry name" value="Integrase_cat-core"/>
</dbReference>
<evidence type="ECO:0000256" key="10">
    <source>
        <dbReference type="ARBA" id="ARBA00022759"/>
    </source>
</evidence>
<dbReference type="EC" id="3.1.26.4" evidence="2"/>
<reference evidence="21" key="2">
    <citation type="submission" date="2025-09" db="UniProtKB">
        <authorList>
            <consortium name="Ensembl"/>
        </authorList>
    </citation>
    <scope>IDENTIFICATION</scope>
</reference>
<dbReference type="GO" id="GO:0003887">
    <property type="term" value="F:DNA-directed DNA polymerase activity"/>
    <property type="evidence" value="ECO:0007669"/>
    <property type="project" value="UniProtKB-KW"/>
</dbReference>
<evidence type="ECO:0000256" key="4">
    <source>
        <dbReference type="ARBA" id="ARBA00022670"/>
    </source>
</evidence>
<keyword evidence="14" id="KW-0695">RNA-directed DNA polymerase</keyword>
<evidence type="ECO:0000313" key="21">
    <source>
        <dbReference type="Ensembl" id="ENSKMAP00000023127.1"/>
    </source>
</evidence>
<name>A0A3Q3GHN4_KRYMA</name>
<dbReference type="GO" id="GO:0003964">
    <property type="term" value="F:RNA-directed DNA polymerase activity"/>
    <property type="evidence" value="ECO:0007669"/>
    <property type="project" value="UniProtKB-KW"/>
</dbReference>
<dbReference type="AlphaFoldDB" id="A0A3Q3GHN4"/>
<keyword evidence="7" id="KW-0540">Nuclease</keyword>
<dbReference type="Pfam" id="PF08284">
    <property type="entry name" value="RVP_2"/>
    <property type="match status" value="1"/>
</dbReference>
<dbReference type="PANTHER" id="PTHR37984:SF5">
    <property type="entry name" value="PROTEIN NYNRIN-LIKE"/>
    <property type="match status" value="1"/>
</dbReference>
<dbReference type="Gene3D" id="1.10.340.70">
    <property type="match status" value="1"/>
</dbReference>
<dbReference type="FunFam" id="3.30.70.270:FF:000020">
    <property type="entry name" value="Transposon Tf2-6 polyprotein-like Protein"/>
    <property type="match status" value="1"/>
</dbReference>
<evidence type="ECO:0000256" key="12">
    <source>
        <dbReference type="ARBA" id="ARBA00022842"/>
    </source>
</evidence>
<dbReference type="GO" id="GO:0003677">
    <property type="term" value="F:DNA binding"/>
    <property type="evidence" value="ECO:0007669"/>
    <property type="project" value="UniProtKB-KW"/>
</dbReference>
<dbReference type="Pfam" id="PF17921">
    <property type="entry name" value="Integrase_H2C2"/>
    <property type="match status" value="1"/>
</dbReference>
<dbReference type="SUPFAM" id="SSF50630">
    <property type="entry name" value="Acid proteases"/>
    <property type="match status" value="1"/>
</dbReference>
<keyword evidence="17" id="KW-0233">DNA recombination</keyword>
<dbReference type="FunFam" id="3.30.420.10:FF:000032">
    <property type="entry name" value="Retrovirus-related Pol polyprotein from transposon 297-like Protein"/>
    <property type="match status" value="1"/>
</dbReference>
<evidence type="ECO:0000313" key="22">
    <source>
        <dbReference type="Proteomes" id="UP000264800"/>
    </source>
</evidence>
<dbReference type="GO" id="GO:0015074">
    <property type="term" value="P:DNA integration"/>
    <property type="evidence" value="ECO:0007669"/>
    <property type="project" value="UniProtKB-KW"/>
</dbReference>